<evidence type="ECO:0000256" key="1">
    <source>
        <dbReference type="ARBA" id="ARBA00022801"/>
    </source>
</evidence>
<dbReference type="Pfam" id="PF07859">
    <property type="entry name" value="Abhydrolase_3"/>
    <property type="match status" value="1"/>
</dbReference>
<accession>A0A0U5FWB2</accession>
<organism evidence="3 4">
    <name type="scientific">Aspergillus calidoustus</name>
    <dbReference type="NCBI Taxonomy" id="454130"/>
    <lineage>
        <taxon>Eukaryota</taxon>
        <taxon>Fungi</taxon>
        <taxon>Dikarya</taxon>
        <taxon>Ascomycota</taxon>
        <taxon>Pezizomycotina</taxon>
        <taxon>Eurotiomycetes</taxon>
        <taxon>Eurotiomycetidae</taxon>
        <taxon>Eurotiales</taxon>
        <taxon>Aspergillaceae</taxon>
        <taxon>Aspergillus</taxon>
        <taxon>Aspergillus subgen. Nidulantes</taxon>
    </lineage>
</organism>
<name>A0A0U5FWB2_ASPCI</name>
<dbReference type="OrthoDB" id="408631at2759"/>
<dbReference type="PANTHER" id="PTHR48081">
    <property type="entry name" value="AB HYDROLASE SUPERFAMILY PROTEIN C4A8.06C"/>
    <property type="match status" value="1"/>
</dbReference>
<dbReference type="GO" id="GO:0016787">
    <property type="term" value="F:hydrolase activity"/>
    <property type="evidence" value="ECO:0007669"/>
    <property type="project" value="UniProtKB-KW"/>
</dbReference>
<dbReference type="AlphaFoldDB" id="A0A0U5FWB2"/>
<keyword evidence="4" id="KW-1185">Reference proteome</keyword>
<sequence length="333" mass="36918">MSITICPNKVSPSVLAAREELNRALEARYSETRQWYEYPSPADYRRAELDDTTGFGKPIFDSEAIDFFLPSSHGDHSILLRQFIPKGKVSKGVFLHFHGSGFCISSARLNDGYLRHLADTLSLTVVTVNYRKAPEDPFPAPLDDAIDAAFFALALDGEQKLGGPLTIIGGESAGAYLSVWATLELRRRGIDVMSRIKGLVASYGIYDLTYLPSVKNYSRRLVLNNEDTSRFIDTALPQDVFPLDVRKQPHLSPLYADLKGLPPALFLVGSEDPLLDDSVFLATKWGMAENKTSLKIIPAAFHGFTLFPIGEMADEGIREIVDFVSALLDVKDW</sequence>
<evidence type="ECO:0000259" key="2">
    <source>
        <dbReference type="Pfam" id="PF07859"/>
    </source>
</evidence>
<evidence type="ECO:0000313" key="4">
    <source>
        <dbReference type="Proteomes" id="UP000054771"/>
    </source>
</evidence>
<protein>
    <recommendedName>
        <fullName evidence="2">Alpha/beta hydrolase fold-3 domain-containing protein</fullName>
    </recommendedName>
</protein>
<dbReference type="InterPro" id="IPR050300">
    <property type="entry name" value="GDXG_lipolytic_enzyme"/>
</dbReference>
<evidence type="ECO:0000313" key="3">
    <source>
        <dbReference type="EMBL" id="CEL03906.1"/>
    </source>
</evidence>
<gene>
    <name evidence="3" type="ORF">ASPCAL05044</name>
</gene>
<dbReference type="PANTHER" id="PTHR48081:SF8">
    <property type="entry name" value="ALPHA_BETA HYDROLASE FOLD-3 DOMAIN-CONTAINING PROTEIN-RELATED"/>
    <property type="match status" value="1"/>
</dbReference>
<dbReference type="OMA" id="SITICPN"/>
<keyword evidence="1" id="KW-0378">Hydrolase</keyword>
<dbReference type="STRING" id="454130.A0A0U5FWB2"/>
<dbReference type="Proteomes" id="UP000054771">
    <property type="component" value="Unassembled WGS sequence"/>
</dbReference>
<dbReference type="InterPro" id="IPR029058">
    <property type="entry name" value="AB_hydrolase_fold"/>
</dbReference>
<reference evidence="4" key="1">
    <citation type="journal article" date="2016" name="Genome Announc.">
        <title>Draft genome sequences of fungus Aspergillus calidoustus.</title>
        <authorList>
            <person name="Horn F."/>
            <person name="Linde J."/>
            <person name="Mattern D.J."/>
            <person name="Walther G."/>
            <person name="Guthke R."/>
            <person name="Scherlach K."/>
            <person name="Martin K."/>
            <person name="Brakhage A.A."/>
            <person name="Petzke L."/>
            <person name="Valiante V."/>
        </authorList>
    </citation>
    <scope>NUCLEOTIDE SEQUENCE [LARGE SCALE GENOMIC DNA]</scope>
    <source>
        <strain evidence="4">SF006504</strain>
    </source>
</reference>
<proteinExistence type="predicted"/>
<dbReference type="InterPro" id="IPR013094">
    <property type="entry name" value="AB_hydrolase_3"/>
</dbReference>
<dbReference type="EMBL" id="CDMC01000004">
    <property type="protein sequence ID" value="CEL03906.1"/>
    <property type="molecule type" value="Genomic_DNA"/>
</dbReference>
<dbReference type="Gene3D" id="3.40.50.1820">
    <property type="entry name" value="alpha/beta hydrolase"/>
    <property type="match status" value="1"/>
</dbReference>
<feature type="domain" description="Alpha/beta hydrolase fold-3" evidence="2">
    <location>
        <begin position="95"/>
        <end position="305"/>
    </location>
</feature>
<dbReference type="SUPFAM" id="SSF53474">
    <property type="entry name" value="alpha/beta-Hydrolases"/>
    <property type="match status" value="1"/>
</dbReference>